<feature type="transmembrane region" description="Helical" evidence="1">
    <location>
        <begin position="304"/>
        <end position="327"/>
    </location>
</feature>
<keyword evidence="4" id="KW-1185">Reference proteome</keyword>
<reference evidence="4" key="1">
    <citation type="submission" date="2014-09" db="EMBL/GenBank/DDBJ databases">
        <authorList>
            <person name="Sharma Rahul"/>
            <person name="Thines Marco"/>
        </authorList>
    </citation>
    <scope>NUCLEOTIDE SEQUENCE [LARGE SCALE GENOMIC DNA]</scope>
</reference>
<organism evidence="3 4">
    <name type="scientific">Plasmopara halstedii</name>
    <name type="common">Downy mildew of sunflower</name>
    <dbReference type="NCBI Taxonomy" id="4781"/>
    <lineage>
        <taxon>Eukaryota</taxon>
        <taxon>Sar</taxon>
        <taxon>Stramenopiles</taxon>
        <taxon>Oomycota</taxon>
        <taxon>Peronosporomycetes</taxon>
        <taxon>Peronosporales</taxon>
        <taxon>Peronosporaceae</taxon>
        <taxon>Plasmopara</taxon>
    </lineage>
</organism>
<evidence type="ECO:0008006" key="5">
    <source>
        <dbReference type="Google" id="ProtNLM"/>
    </source>
</evidence>
<dbReference type="GO" id="GO:0005774">
    <property type="term" value="C:vacuolar membrane"/>
    <property type="evidence" value="ECO:0007669"/>
    <property type="project" value="TreeGrafter"/>
</dbReference>
<dbReference type="GO" id="GO:0072665">
    <property type="term" value="P:protein localization to vacuole"/>
    <property type="evidence" value="ECO:0007669"/>
    <property type="project" value="TreeGrafter"/>
</dbReference>
<feature type="transmembrane region" description="Helical" evidence="1">
    <location>
        <begin position="41"/>
        <end position="60"/>
    </location>
</feature>
<proteinExistence type="predicted"/>
<feature type="signal peptide" evidence="2">
    <location>
        <begin position="1"/>
        <end position="17"/>
    </location>
</feature>
<dbReference type="RefSeq" id="XP_024576046.1">
    <property type="nucleotide sequence ID" value="XM_024725251.1"/>
</dbReference>
<protein>
    <recommendedName>
        <fullName evidence="5">Lysosomal cobalamin transporter</fullName>
    </recommendedName>
</protein>
<dbReference type="OrthoDB" id="73273at2759"/>
<evidence type="ECO:0000313" key="3">
    <source>
        <dbReference type="EMBL" id="CEG39677.1"/>
    </source>
</evidence>
<dbReference type="InterPro" id="IPR050854">
    <property type="entry name" value="LMBD1_LysCbl_Transport"/>
</dbReference>
<evidence type="ECO:0000256" key="1">
    <source>
        <dbReference type="SAM" id="Phobius"/>
    </source>
</evidence>
<dbReference type="Proteomes" id="UP000054928">
    <property type="component" value="Unassembled WGS sequence"/>
</dbReference>
<feature type="transmembrane region" description="Helical" evidence="1">
    <location>
        <begin position="387"/>
        <end position="408"/>
    </location>
</feature>
<evidence type="ECO:0000313" key="4">
    <source>
        <dbReference type="Proteomes" id="UP000054928"/>
    </source>
</evidence>
<keyword evidence="1" id="KW-1133">Transmembrane helix</keyword>
<dbReference type="GeneID" id="36404969"/>
<dbReference type="OMA" id="MEDHNID"/>
<accession>A0A0P1AGS9</accession>
<dbReference type="EMBL" id="CCYD01000435">
    <property type="protein sequence ID" value="CEG39677.1"/>
    <property type="molecule type" value="Genomic_DNA"/>
</dbReference>
<feature type="transmembrane region" description="Helical" evidence="1">
    <location>
        <begin position="202"/>
        <end position="224"/>
    </location>
</feature>
<feature type="transmembrane region" description="Helical" evidence="1">
    <location>
        <begin position="265"/>
        <end position="283"/>
    </location>
</feature>
<keyword evidence="2" id="KW-0732">Signal</keyword>
<dbReference type="PANTHER" id="PTHR16130">
    <property type="entry name" value="LYSOSOMAL COBALAMIN TRANSPORTER-RELATED"/>
    <property type="match status" value="1"/>
</dbReference>
<sequence>MALYIAFLCLFTAPVDVFLLENALPYVSLNVRALQTMYHVYFAALALFFFVGAPLAYNYAKQTEIAHLTLKFSAQSRFYAAAKRTGCFLLALISTGSDRYLSFHPIRGLASVPVVGLLMEDHNIDENKTTFEELLHENAMETQATTQTRETILQRYAVEQQMSGADQERLSQLKTREKLLEERRDVLNANLRKFASIGKLSCWKIPIGVILIILSLMIVTSILITSIDKMAHSGFEQGFLLNSPEFFNPMDLLLVLASRVFPLDYVVFTVLFVYLFAISLIVLKRHGLQFLCFRLGRLQPRLTSAATMTMLSLVLMQLAVIGLFALLTMAPQYATFGHQTFSDAAGQVVPCTLQEAAKAAAAGGSPTHCRLTQMARFYNGLAVELPMFGAAFFLGQLIFATAFVPWIAHAYCMAKKLADPIDSTHQPLLSDYQD</sequence>
<keyword evidence="1" id="KW-0472">Membrane</keyword>
<name>A0A0P1AGS9_PLAHL</name>
<dbReference type="PANTHER" id="PTHR16130:SF2">
    <property type="entry name" value="LYSOSOMAL COBALAMIN TRANSPORT ESCORT PROTEIN LMBD1"/>
    <property type="match status" value="1"/>
</dbReference>
<feature type="chain" id="PRO_5006058661" description="Lysosomal cobalamin transporter" evidence="2">
    <location>
        <begin position="18"/>
        <end position="434"/>
    </location>
</feature>
<keyword evidence="1" id="KW-0812">Transmembrane</keyword>
<dbReference type="AlphaFoldDB" id="A0A0P1AGS9"/>
<evidence type="ECO:0000256" key="2">
    <source>
        <dbReference type="SAM" id="SignalP"/>
    </source>
</evidence>